<keyword evidence="1" id="KW-0732">Signal</keyword>
<evidence type="ECO:0000313" key="3">
    <source>
        <dbReference type="Proteomes" id="UP000289708"/>
    </source>
</evidence>
<accession>A0A4Q0MJ48</accession>
<dbReference type="EMBL" id="RYFI01000008">
    <property type="protein sequence ID" value="RXF73574.1"/>
    <property type="molecule type" value="Genomic_DNA"/>
</dbReference>
<name>A0A4Q0MJ48_9HYPH</name>
<dbReference type="Proteomes" id="UP000289708">
    <property type="component" value="Unassembled WGS sequence"/>
</dbReference>
<dbReference type="AlphaFoldDB" id="A0A4Q0MJ48"/>
<evidence type="ECO:0008006" key="4">
    <source>
        <dbReference type="Google" id="ProtNLM"/>
    </source>
</evidence>
<gene>
    <name evidence="2" type="ORF">EK403_10315</name>
</gene>
<proteinExistence type="predicted"/>
<reference evidence="2 3" key="1">
    <citation type="submission" date="2018-12" db="EMBL/GenBank/DDBJ databases">
        <title>bacterium Hansschlegelia zhihuaiae S113.</title>
        <authorList>
            <person name="He J."/>
        </authorList>
    </citation>
    <scope>NUCLEOTIDE SEQUENCE [LARGE SCALE GENOMIC DNA]</scope>
    <source>
        <strain evidence="2 3">S 113</strain>
    </source>
</reference>
<organism evidence="2 3">
    <name type="scientific">Hansschlegelia zhihuaiae</name>
    <dbReference type="NCBI Taxonomy" id="405005"/>
    <lineage>
        <taxon>Bacteria</taxon>
        <taxon>Pseudomonadati</taxon>
        <taxon>Pseudomonadota</taxon>
        <taxon>Alphaproteobacteria</taxon>
        <taxon>Hyphomicrobiales</taxon>
        <taxon>Methylopilaceae</taxon>
        <taxon>Hansschlegelia</taxon>
    </lineage>
</organism>
<protein>
    <recommendedName>
        <fullName evidence="4">Secreted protein</fullName>
    </recommendedName>
</protein>
<evidence type="ECO:0000256" key="1">
    <source>
        <dbReference type="SAM" id="SignalP"/>
    </source>
</evidence>
<dbReference type="OrthoDB" id="9808546at2"/>
<feature type="chain" id="PRO_5020445446" description="Secreted protein" evidence="1">
    <location>
        <begin position="24"/>
        <end position="161"/>
    </location>
</feature>
<sequence length="161" mass="18333">MRTVLLVGAMAAAALSSAPPVHAADAADYRYRETRTVVRDRSDAGVVRGYTGQLPACGDPEVERRIVHNFSDTERTYWRTGLELSPFVRPVELGYRPWGWSFIPRRFCKATTVTNDGRKRQVSYSIREWQSWGSLSWGVEWCVSGLDRHYSYAPDCKMARP</sequence>
<feature type="signal peptide" evidence="1">
    <location>
        <begin position="1"/>
        <end position="23"/>
    </location>
</feature>
<keyword evidence="3" id="KW-1185">Reference proteome</keyword>
<evidence type="ECO:0000313" key="2">
    <source>
        <dbReference type="EMBL" id="RXF73574.1"/>
    </source>
</evidence>
<comment type="caution">
    <text evidence="2">The sequence shown here is derived from an EMBL/GenBank/DDBJ whole genome shotgun (WGS) entry which is preliminary data.</text>
</comment>
<dbReference type="RefSeq" id="WP_128777404.1">
    <property type="nucleotide sequence ID" value="NZ_RYFI01000008.1"/>
</dbReference>